<feature type="transmembrane region" description="Helical" evidence="1">
    <location>
        <begin position="38"/>
        <end position="58"/>
    </location>
</feature>
<evidence type="ECO:0000313" key="3">
    <source>
        <dbReference type="Proteomes" id="UP000199321"/>
    </source>
</evidence>
<dbReference type="OrthoDB" id="949051at2"/>
<dbReference type="AlphaFoldDB" id="A0A1G7JZP9"/>
<keyword evidence="1" id="KW-0472">Membrane</keyword>
<dbReference type="Proteomes" id="UP000199321">
    <property type="component" value="Unassembled WGS sequence"/>
</dbReference>
<evidence type="ECO:0000313" key="2">
    <source>
        <dbReference type="EMBL" id="SDF30304.1"/>
    </source>
</evidence>
<feature type="transmembrane region" description="Helical" evidence="1">
    <location>
        <begin position="200"/>
        <end position="222"/>
    </location>
</feature>
<proteinExistence type="predicted"/>
<keyword evidence="1" id="KW-1133">Transmembrane helix</keyword>
<dbReference type="STRING" id="227084.SAMN05421855_1393"/>
<feature type="transmembrane region" description="Helical" evidence="1">
    <location>
        <begin position="131"/>
        <end position="151"/>
    </location>
</feature>
<dbReference type="EMBL" id="FNBA01000039">
    <property type="protein sequence ID" value="SDF30304.1"/>
    <property type="molecule type" value="Genomic_DNA"/>
</dbReference>
<gene>
    <name evidence="2" type="ORF">SAMN05421855_1393</name>
</gene>
<feature type="transmembrane region" description="Helical" evidence="1">
    <location>
        <begin position="6"/>
        <end position="26"/>
    </location>
</feature>
<sequence length="231" mass="25987">MFSNQVPLIFSILFLLAFSIPVIMVAHLAKKGKIKNGFWIVLGFYIPYLIIVAFASLNGFFDDVMLPPKIVLTTTLPLAIFVTLIYNTKICKKANISFRLEDLVKIHIFRLIGSTFIILLLYDLLPPVFALFAGIGDLLTAISSVFVAKAIQNKKKYARRLTYIWNTFGLVDILITSAMAIIFTKISIDNGIQGVEFLAEFPFCFIPAFAPPTIIFLHLLVYRKLSSEKLV</sequence>
<dbReference type="RefSeq" id="WP_139149464.1">
    <property type="nucleotide sequence ID" value="NZ_BMWO01000038.1"/>
</dbReference>
<feature type="transmembrane region" description="Helical" evidence="1">
    <location>
        <begin position="108"/>
        <end position="125"/>
    </location>
</feature>
<evidence type="ECO:0000256" key="1">
    <source>
        <dbReference type="SAM" id="Phobius"/>
    </source>
</evidence>
<name>A0A1G7JZP9_9FLAO</name>
<accession>A0A1G7JZP9</accession>
<keyword evidence="1" id="KW-0812">Transmembrane</keyword>
<reference evidence="2 3" key="1">
    <citation type="submission" date="2016-10" db="EMBL/GenBank/DDBJ databases">
        <authorList>
            <person name="de Groot N.N."/>
        </authorList>
    </citation>
    <scope>NUCLEOTIDE SEQUENCE [LARGE SCALE GENOMIC DNA]</scope>
    <source>
        <strain evidence="2 3">DSM 16195</strain>
    </source>
</reference>
<protein>
    <submittedName>
        <fullName evidence="2">Uncharacterized protein</fullName>
    </submittedName>
</protein>
<feature type="transmembrane region" description="Helical" evidence="1">
    <location>
        <begin position="163"/>
        <end position="188"/>
    </location>
</feature>
<keyword evidence="3" id="KW-1185">Reference proteome</keyword>
<organism evidence="2 3">
    <name type="scientific">Ulvibacter litoralis</name>
    <dbReference type="NCBI Taxonomy" id="227084"/>
    <lineage>
        <taxon>Bacteria</taxon>
        <taxon>Pseudomonadati</taxon>
        <taxon>Bacteroidota</taxon>
        <taxon>Flavobacteriia</taxon>
        <taxon>Flavobacteriales</taxon>
        <taxon>Flavobacteriaceae</taxon>
        <taxon>Ulvibacter</taxon>
    </lineage>
</organism>
<feature type="transmembrane region" description="Helical" evidence="1">
    <location>
        <begin position="70"/>
        <end position="87"/>
    </location>
</feature>